<dbReference type="GO" id="GO:0016491">
    <property type="term" value="F:oxidoreductase activity"/>
    <property type="evidence" value="ECO:0007669"/>
    <property type="project" value="InterPro"/>
</dbReference>
<evidence type="ECO:0000259" key="1">
    <source>
        <dbReference type="Pfam" id="PF00148"/>
    </source>
</evidence>
<dbReference type="Proteomes" id="UP000005359">
    <property type="component" value="Unassembled WGS sequence"/>
</dbReference>
<dbReference type="InterPro" id="IPR000510">
    <property type="entry name" value="Nase/OxRdtase_comp1"/>
</dbReference>
<dbReference type="EMBL" id="AAXA02000013">
    <property type="protein sequence ID" value="EDR47171.1"/>
    <property type="molecule type" value="Genomic_DNA"/>
</dbReference>
<proteinExistence type="predicted"/>
<comment type="caution">
    <text evidence="2">The sequence shown here is derived from an EMBL/GenBank/DDBJ whole genome shotgun (WGS) entry which is preliminary data.</text>
</comment>
<protein>
    <recommendedName>
        <fullName evidence="1">Nitrogenase/oxidoreductase component 1 domain-containing protein</fullName>
    </recommendedName>
</protein>
<organism evidence="2 3">
    <name type="scientific">Dorea formicigenerans ATCC 27755</name>
    <dbReference type="NCBI Taxonomy" id="411461"/>
    <lineage>
        <taxon>Bacteria</taxon>
        <taxon>Bacillati</taxon>
        <taxon>Bacillota</taxon>
        <taxon>Clostridia</taxon>
        <taxon>Lachnospirales</taxon>
        <taxon>Lachnospiraceae</taxon>
        <taxon>Dorea</taxon>
    </lineage>
</organism>
<sequence>MGKNLEREFMLKRVGQTEMEKNHVTPEGAMIRIKDASYPAPFHPGLEFNSPVHGNWNIVHTGMLMPETIQIYVCADNCMRGVVLTAAEMNAADRFSYVIIEEDDLLNGNLEDITIEGVTDVLKKLERKPKAVLLFTVCLHHFLGCDLKMVYEELDRRFPEIAFVRCYMDPIMQKTGLTPDQKLRKAMYDPLKAQKADPHIVTLLGHNFPLDETSDIKRFLKKCGCELREITTCDTWDKYEKLGEANIFLSIYPTAKYGAQTLAKRLGREHIYMPASFDYEEIKQQMERLAEILEKTLVSKIIQTSEEQIETLNVLIDAQKDFYYEKEIEACEETIKKVREVVGDTPIVIDYLMHPRPLGLAKYLLEHGFCVEAVYLDGVSPEEEQEFYWLSKHAPELELRATIQPKMRVLPRNHEGKMLALGQKAAWFTQSPYFVNVVEGAGWYGFDGIRKMAELMIRAYKEEKEVEDLVVRKGWGCESCI</sequence>
<dbReference type="Pfam" id="PF00148">
    <property type="entry name" value="Oxidored_nitro"/>
    <property type="match status" value="1"/>
</dbReference>
<dbReference type="Gene3D" id="3.40.50.1980">
    <property type="entry name" value="Nitrogenase molybdenum iron protein domain"/>
    <property type="match status" value="2"/>
</dbReference>
<gene>
    <name evidence="2" type="ORF">DORFOR_01662</name>
</gene>
<name>B0G5X1_9FIRM</name>
<reference evidence="2 3" key="1">
    <citation type="submission" date="2007-10" db="EMBL/GenBank/DDBJ databases">
        <title>Draft genome sequence of Dorea formicigenerans(ATCC 27755).</title>
        <authorList>
            <person name="Sudarsanam P."/>
            <person name="Ley R."/>
            <person name="Guruge J."/>
            <person name="Turnbaugh P.J."/>
            <person name="Mahowald M."/>
            <person name="Liep D."/>
            <person name="Gordon J."/>
        </authorList>
    </citation>
    <scope>NUCLEOTIDE SEQUENCE [LARGE SCALE GENOMIC DNA]</scope>
    <source>
        <strain evidence="2 3">ATCC 27755</strain>
    </source>
</reference>
<accession>B0G5X1</accession>
<evidence type="ECO:0000313" key="2">
    <source>
        <dbReference type="EMBL" id="EDR47171.1"/>
    </source>
</evidence>
<dbReference type="STRING" id="411461.DORFOR_01662"/>
<dbReference type="PaxDb" id="411461-DORFOR_01662"/>
<evidence type="ECO:0000313" key="3">
    <source>
        <dbReference type="Proteomes" id="UP000005359"/>
    </source>
</evidence>
<reference evidence="2 3" key="2">
    <citation type="submission" date="2007-10" db="EMBL/GenBank/DDBJ databases">
        <authorList>
            <person name="Fulton L."/>
            <person name="Clifton S."/>
            <person name="Fulton B."/>
            <person name="Xu J."/>
            <person name="Minx P."/>
            <person name="Pepin K.H."/>
            <person name="Johnson M."/>
            <person name="Thiruvilangam P."/>
            <person name="Bhonagiri V."/>
            <person name="Nash W.E."/>
            <person name="Wang C."/>
            <person name="Mardis E.R."/>
            <person name="Wilson R.K."/>
        </authorList>
    </citation>
    <scope>NUCLEOTIDE SEQUENCE [LARGE SCALE GENOMIC DNA]</scope>
    <source>
        <strain evidence="2 3">ATCC 27755</strain>
    </source>
</reference>
<dbReference type="SUPFAM" id="SSF53807">
    <property type="entry name" value="Helical backbone' metal receptor"/>
    <property type="match status" value="1"/>
</dbReference>
<dbReference type="AlphaFoldDB" id="B0G5X1"/>
<dbReference type="eggNOG" id="COG2710">
    <property type="taxonomic scope" value="Bacteria"/>
</dbReference>
<feature type="domain" description="Nitrogenase/oxidoreductase component 1" evidence="1">
    <location>
        <begin position="117"/>
        <end position="318"/>
    </location>
</feature>